<protein>
    <recommendedName>
        <fullName evidence="3">DUF674 family protein</fullName>
    </recommendedName>
</protein>
<dbReference type="PANTHER" id="PTHR33103">
    <property type="entry name" value="OS01G0153900 PROTEIN"/>
    <property type="match status" value="1"/>
</dbReference>
<name>A0AAU9SFG5_THLAR</name>
<evidence type="ECO:0000313" key="2">
    <source>
        <dbReference type="Proteomes" id="UP000836841"/>
    </source>
</evidence>
<organism evidence="1 2">
    <name type="scientific">Thlaspi arvense</name>
    <name type="common">Field penny-cress</name>
    <dbReference type="NCBI Taxonomy" id="13288"/>
    <lineage>
        <taxon>Eukaryota</taxon>
        <taxon>Viridiplantae</taxon>
        <taxon>Streptophyta</taxon>
        <taxon>Embryophyta</taxon>
        <taxon>Tracheophyta</taxon>
        <taxon>Spermatophyta</taxon>
        <taxon>Magnoliopsida</taxon>
        <taxon>eudicotyledons</taxon>
        <taxon>Gunneridae</taxon>
        <taxon>Pentapetalae</taxon>
        <taxon>rosids</taxon>
        <taxon>malvids</taxon>
        <taxon>Brassicales</taxon>
        <taxon>Brassicaceae</taxon>
        <taxon>Thlaspideae</taxon>
        <taxon>Thlaspi</taxon>
    </lineage>
</organism>
<dbReference type="EMBL" id="OU466861">
    <property type="protein sequence ID" value="CAH2065032.1"/>
    <property type="molecule type" value="Genomic_DNA"/>
</dbReference>
<reference evidence="1 2" key="1">
    <citation type="submission" date="2022-03" db="EMBL/GenBank/DDBJ databases">
        <authorList>
            <person name="Nunn A."/>
            <person name="Chopra R."/>
            <person name="Nunn A."/>
            <person name="Contreras Garrido A."/>
        </authorList>
    </citation>
    <scope>NUCLEOTIDE SEQUENCE [LARGE SCALE GENOMIC DNA]</scope>
</reference>
<sequence length="428" mass="47844">MAETSLEHKFTLRLVVDEEKKKVILAEACSDFVDVLLSLVTLPMGTIVRLLENHRKQEVGCLSNLYKSVVEMGTDDFETEACKQMLLCPRSVRDVQCKRLKLNLHPTEGNKLFACRAKVVDNIEDGVFVRGRSSFIITDDLKVAVRSTDLVLRKLKSVGCGDFSKFEERLVDIGFEEVMTLLQCIFSSNAPLTDTFLNKQSPQGVTKTCETLSSYMERNVEESEAEPKKVITLSAIVRKHDMRVLFVECGEDFVDLLFTFLALPLESVVEISGDSSTFGCIGNLFKSFQALSATQVSASKPLLPHYYRCQKQLLNITTAQRPPYQRTNSLVLIDPKSHGSDQPTESSGFVKRDTKFIVSDDLIITPMISTSTFCILKKLQIEAKDLEVQEICISKTQATSLLRASLVTTSALNAALWNMTLKNPKEEA</sequence>
<dbReference type="InterPro" id="IPR007750">
    <property type="entry name" value="DUF674"/>
</dbReference>
<proteinExistence type="predicted"/>
<evidence type="ECO:0008006" key="3">
    <source>
        <dbReference type="Google" id="ProtNLM"/>
    </source>
</evidence>
<gene>
    <name evidence="1" type="ORF">TAV2_LOCUS16177</name>
</gene>
<dbReference type="Proteomes" id="UP000836841">
    <property type="component" value="Chromosome 5"/>
</dbReference>
<accession>A0AAU9SFG5</accession>
<dbReference type="Pfam" id="PF05056">
    <property type="entry name" value="DUF674"/>
    <property type="match status" value="2"/>
</dbReference>
<keyword evidence="2" id="KW-1185">Reference proteome</keyword>
<dbReference type="AlphaFoldDB" id="A0AAU9SFG5"/>
<evidence type="ECO:0000313" key="1">
    <source>
        <dbReference type="EMBL" id="CAH2065032.1"/>
    </source>
</evidence>
<dbReference type="PANTHER" id="PTHR33103:SF39">
    <property type="entry name" value="DUF674 FAMILY PROTEIN"/>
    <property type="match status" value="1"/>
</dbReference>